<reference evidence="5 7" key="1">
    <citation type="submission" date="2018-09" db="EMBL/GenBank/DDBJ databases">
        <title>Genomic investigation of the strawberry pathogen Phytophthora fragariae indicates pathogenicity is determined by transcriptional variation in three key races.</title>
        <authorList>
            <person name="Adams T.M."/>
            <person name="Armitage A.D."/>
            <person name="Sobczyk M.K."/>
            <person name="Bates H.J."/>
            <person name="Dunwell J.M."/>
            <person name="Nellist C.F."/>
            <person name="Harrison R.J."/>
        </authorList>
    </citation>
    <scope>NUCLEOTIDE SEQUENCE [LARGE SCALE GENOMIC DNA]</scope>
    <source>
        <strain evidence="3 5">SCRP249</strain>
        <strain evidence="2 7">SCRP324</strain>
        <strain evidence="4 6">SCRP333</strain>
    </source>
</reference>
<dbReference type="Gene3D" id="2.60.20.10">
    <property type="entry name" value="Crystallins"/>
    <property type="match status" value="1"/>
</dbReference>
<protein>
    <recommendedName>
        <fullName evidence="8">Pectate lyase</fullName>
    </recommendedName>
</protein>
<proteinExistence type="predicted"/>
<name>A0A6A3NMB9_9STRA</name>
<evidence type="ECO:0000256" key="1">
    <source>
        <dbReference type="SAM" id="SignalP"/>
    </source>
</evidence>
<dbReference type="OrthoDB" id="89992at2759"/>
<evidence type="ECO:0000313" key="3">
    <source>
        <dbReference type="EMBL" id="KAE9042130.1"/>
    </source>
</evidence>
<evidence type="ECO:0000313" key="7">
    <source>
        <dbReference type="Proteomes" id="UP000435112"/>
    </source>
</evidence>
<dbReference type="AlphaFoldDB" id="A0A6A3NMB9"/>
<evidence type="ECO:0000313" key="2">
    <source>
        <dbReference type="EMBL" id="KAE9037254.1"/>
    </source>
</evidence>
<comment type="caution">
    <text evidence="3">The sequence shown here is derived from an EMBL/GenBank/DDBJ whole genome shotgun (WGS) entry which is preliminary data.</text>
</comment>
<accession>A0A6A3NMB9</accession>
<dbReference type="Proteomes" id="UP000435112">
    <property type="component" value="Unassembled WGS sequence"/>
</dbReference>
<gene>
    <name evidence="3" type="ORF">PR001_g6322</name>
    <name evidence="2" type="ORF">PR002_g6669</name>
    <name evidence="4" type="ORF">PR003_g6682</name>
</gene>
<evidence type="ECO:0008006" key="8">
    <source>
        <dbReference type="Google" id="ProtNLM"/>
    </source>
</evidence>
<dbReference type="Proteomes" id="UP000434957">
    <property type="component" value="Unassembled WGS sequence"/>
</dbReference>
<keyword evidence="1" id="KW-0732">Signal</keyword>
<dbReference type="Proteomes" id="UP000429607">
    <property type="component" value="Unassembled WGS sequence"/>
</dbReference>
<sequence>MSLPLFTFCILLISSHVAGTSNWIGLYQDAHFSGLVQSLRDVETQTCYNLLCDGVNNVASSATWLGWTSTLSDSSLPIITFFMDKDCKGTSRGYKASGDEYPSDFAADGIDNKITSLIVFTRNVIDVDKTVTFCEGNAERGVLCTDMGTSHIGNSTLIHGNIT</sequence>
<evidence type="ECO:0000313" key="6">
    <source>
        <dbReference type="Proteomes" id="UP000434957"/>
    </source>
</evidence>
<keyword evidence="6" id="KW-1185">Reference proteome</keyword>
<dbReference type="EMBL" id="QXFV01000295">
    <property type="protein sequence ID" value="KAE9042130.1"/>
    <property type="molecule type" value="Genomic_DNA"/>
</dbReference>
<dbReference type="EMBL" id="QXFU01000304">
    <property type="protein sequence ID" value="KAE9037254.1"/>
    <property type="molecule type" value="Genomic_DNA"/>
</dbReference>
<feature type="chain" id="PRO_5036165485" description="Pectate lyase" evidence="1">
    <location>
        <begin position="20"/>
        <end position="163"/>
    </location>
</feature>
<organism evidence="3 5">
    <name type="scientific">Phytophthora rubi</name>
    <dbReference type="NCBI Taxonomy" id="129364"/>
    <lineage>
        <taxon>Eukaryota</taxon>
        <taxon>Sar</taxon>
        <taxon>Stramenopiles</taxon>
        <taxon>Oomycota</taxon>
        <taxon>Peronosporomycetes</taxon>
        <taxon>Peronosporales</taxon>
        <taxon>Peronosporaceae</taxon>
        <taxon>Phytophthora</taxon>
    </lineage>
</organism>
<evidence type="ECO:0000313" key="5">
    <source>
        <dbReference type="Proteomes" id="UP000429607"/>
    </source>
</evidence>
<feature type="signal peptide" evidence="1">
    <location>
        <begin position="1"/>
        <end position="19"/>
    </location>
</feature>
<evidence type="ECO:0000313" key="4">
    <source>
        <dbReference type="EMBL" id="KAE9347876.1"/>
    </source>
</evidence>
<dbReference type="EMBL" id="QXFT01000302">
    <property type="protein sequence ID" value="KAE9347876.1"/>
    <property type="molecule type" value="Genomic_DNA"/>
</dbReference>